<proteinExistence type="predicted"/>
<dbReference type="Pfam" id="PF01526">
    <property type="entry name" value="DDE_Tnp_Tn3"/>
    <property type="match status" value="1"/>
</dbReference>
<reference evidence="2" key="1">
    <citation type="submission" date="2022-10" db="EMBL/GenBank/DDBJ databases">
        <title>The complete genomes of actinobacterial strains from the NBC collection.</title>
        <authorList>
            <person name="Joergensen T.S."/>
            <person name="Alvarez Arevalo M."/>
            <person name="Sterndorff E.B."/>
            <person name="Faurdal D."/>
            <person name="Vuksanovic O."/>
            <person name="Mourched A.-S."/>
            <person name="Charusanti P."/>
            <person name="Shaw S."/>
            <person name="Blin K."/>
            <person name="Weber T."/>
        </authorList>
    </citation>
    <scope>NUCLEOTIDE SEQUENCE</scope>
    <source>
        <strain evidence="2">NBC_00189</strain>
    </source>
</reference>
<feature type="domain" description="Tn3 transposase DDE" evidence="1">
    <location>
        <begin position="5"/>
        <end position="143"/>
    </location>
</feature>
<keyword evidence="3" id="KW-1185">Reference proteome</keyword>
<dbReference type="RefSeq" id="WP_328939133.1">
    <property type="nucleotide sequence ID" value="NZ_CP108133.1"/>
</dbReference>
<name>A0ABZ1JNY6_9ACTN</name>
<evidence type="ECO:0000313" key="3">
    <source>
        <dbReference type="Proteomes" id="UP001432166"/>
    </source>
</evidence>
<dbReference type="InterPro" id="IPR002513">
    <property type="entry name" value="Tn3_Tnp_DDE_dom"/>
</dbReference>
<sequence length="148" mass="16571">MGPSYPTVERNSVCIYSQLKSCSASEAASMIEGVLRHCTDMDVDRQYTDPHGASIVGFAFAHMLDFKLMPRLKNIGSAKLYRPAAGENDNWPHLAPVLSTKTINRDLIYQQYDQIVKYATALRLGTAEAEQVLRRFTRGSPKHTPPTR</sequence>
<protein>
    <submittedName>
        <fullName evidence="2">Transposase</fullName>
    </submittedName>
</protein>
<gene>
    <name evidence="2" type="ORF">OG288_36535</name>
</gene>
<accession>A0ABZ1JNY6</accession>
<organism evidence="2 3">
    <name type="scientific">Streptomyces tauricus</name>
    <dbReference type="NCBI Taxonomy" id="68274"/>
    <lineage>
        <taxon>Bacteria</taxon>
        <taxon>Bacillati</taxon>
        <taxon>Actinomycetota</taxon>
        <taxon>Actinomycetes</taxon>
        <taxon>Kitasatosporales</taxon>
        <taxon>Streptomycetaceae</taxon>
        <taxon>Streptomyces</taxon>
        <taxon>Streptomyces aurantiacus group</taxon>
    </lineage>
</organism>
<evidence type="ECO:0000313" key="2">
    <source>
        <dbReference type="EMBL" id="WTP53342.1"/>
    </source>
</evidence>
<dbReference type="EMBL" id="CP108133">
    <property type="protein sequence ID" value="WTP53342.1"/>
    <property type="molecule type" value="Genomic_DNA"/>
</dbReference>
<evidence type="ECO:0000259" key="1">
    <source>
        <dbReference type="Pfam" id="PF01526"/>
    </source>
</evidence>
<dbReference type="Proteomes" id="UP001432166">
    <property type="component" value="Chromosome"/>
</dbReference>